<sequence length="566" mass="62925">MRYEDWDILLFPKDCKVPLKEFKVACHVVHDPESRQLSSPFGLPTLCCFVPSLPHGSPFQVSIHSWTAPVVSQFAQSYSQYPENVRFEARLFIDGRLMASTILGKKSAWPHIIAQAWGCSATAELEPLKFPSFREELLRQDWWVPADDLGRIKVVLSEGFPRDSATTPFERIKNIVAFSFQHAPPEILEQSAIAWPNPSMWSGASYAAQMEVPTLQCNDSESHAHSPRRQSNTNGQPVNYTGHWSNPKMLIGSRRATHPNCSTVAYPGFGNSDWYGSAAYQDYWTAMGLGMAGNLMRNGITPRHDRMTNSDISMPDYVPLGSSGQFTDEPLAGGLAQDGDKQTMNLKVPTNTPTAVDMTSHDREGRKTWRWELTMCKGLKQNHDLGVGFPMITHKTSLPSDFADSLTNSLLNQPMPMHFQQQASCHLPAADVKSRKENRGQVLHAMPPPTATGYPVSNNYYEHQEMRRVSQQMIVPSGSSLPVGTVDAGKPGLDVTNQNGAARKCTTEGGDETRTTRVVSDKGMKRSRNFTPASSRVIDEEDEPRRASPKIRLTPFVEDEVTSSVT</sequence>
<feature type="region of interest" description="Disordered" evidence="1">
    <location>
        <begin position="218"/>
        <end position="243"/>
    </location>
</feature>
<dbReference type="EMBL" id="SRPW01001060">
    <property type="protein sequence ID" value="KAG6008129.1"/>
    <property type="molecule type" value="Genomic_DNA"/>
</dbReference>
<reference evidence="2" key="1">
    <citation type="journal article" date="2020" name="bioRxiv">
        <title>Whole genome comparisons of ergot fungi reveals the divergence and evolution of species within the genus Claviceps are the result of varying mechanisms driving genome evolution and host range expansion.</title>
        <authorList>
            <person name="Wyka S.A."/>
            <person name="Mondo S.J."/>
            <person name="Liu M."/>
            <person name="Dettman J."/>
            <person name="Nalam V."/>
            <person name="Broders K.D."/>
        </authorList>
    </citation>
    <scope>NUCLEOTIDE SEQUENCE</scope>
    <source>
        <strain evidence="2">CCC 602</strain>
    </source>
</reference>
<proteinExistence type="predicted"/>
<dbReference type="OrthoDB" id="5417628at2759"/>
<evidence type="ECO:0000313" key="2">
    <source>
        <dbReference type="EMBL" id="KAG6008129.1"/>
    </source>
</evidence>
<feature type="region of interest" description="Disordered" evidence="1">
    <location>
        <begin position="335"/>
        <end position="363"/>
    </location>
</feature>
<protein>
    <submittedName>
        <fullName evidence="2">Uncharacterized protein</fullName>
    </submittedName>
</protein>
<accession>A0A9P7T0C6</accession>
<organism evidence="2 3">
    <name type="scientific">Claviceps pusilla</name>
    <dbReference type="NCBI Taxonomy" id="123648"/>
    <lineage>
        <taxon>Eukaryota</taxon>
        <taxon>Fungi</taxon>
        <taxon>Dikarya</taxon>
        <taxon>Ascomycota</taxon>
        <taxon>Pezizomycotina</taxon>
        <taxon>Sordariomycetes</taxon>
        <taxon>Hypocreomycetidae</taxon>
        <taxon>Hypocreales</taxon>
        <taxon>Clavicipitaceae</taxon>
        <taxon>Claviceps</taxon>
    </lineage>
</organism>
<feature type="compositionally biased region" description="Polar residues" evidence="1">
    <location>
        <begin position="229"/>
        <end position="243"/>
    </location>
</feature>
<feature type="compositionally biased region" description="Basic and acidic residues" evidence="1">
    <location>
        <begin position="511"/>
        <end position="524"/>
    </location>
</feature>
<dbReference type="AlphaFoldDB" id="A0A9P7T0C6"/>
<feature type="region of interest" description="Disordered" evidence="1">
    <location>
        <begin position="491"/>
        <end position="566"/>
    </location>
</feature>
<gene>
    <name evidence="2" type="ORF">E4U43_000212</name>
</gene>
<keyword evidence="3" id="KW-1185">Reference proteome</keyword>
<name>A0A9P7T0C6_9HYPO</name>
<feature type="compositionally biased region" description="Polar residues" evidence="1">
    <location>
        <begin position="342"/>
        <end position="354"/>
    </location>
</feature>
<evidence type="ECO:0000256" key="1">
    <source>
        <dbReference type="SAM" id="MobiDB-lite"/>
    </source>
</evidence>
<comment type="caution">
    <text evidence="2">The sequence shown here is derived from an EMBL/GenBank/DDBJ whole genome shotgun (WGS) entry which is preliminary data.</text>
</comment>
<dbReference type="Proteomes" id="UP000748025">
    <property type="component" value="Unassembled WGS sequence"/>
</dbReference>
<evidence type="ECO:0000313" key="3">
    <source>
        <dbReference type="Proteomes" id="UP000748025"/>
    </source>
</evidence>
<feature type="compositionally biased region" description="Acidic residues" evidence="1">
    <location>
        <begin position="557"/>
        <end position="566"/>
    </location>
</feature>